<dbReference type="PANTHER" id="PTHR43033:SF1">
    <property type="entry name" value="TRNA(ILE)-LYSIDINE SYNTHASE-RELATED"/>
    <property type="match status" value="1"/>
</dbReference>
<dbReference type="RefSeq" id="WP_143103271.1">
    <property type="nucleotide sequence ID" value="NZ_FOQH01000003.1"/>
</dbReference>
<proteinExistence type="inferred from homology"/>
<dbReference type="GO" id="GO:0032267">
    <property type="term" value="F:tRNA(Ile)-lysidine synthase activity"/>
    <property type="evidence" value="ECO:0007669"/>
    <property type="project" value="UniProtKB-EC"/>
</dbReference>
<dbReference type="PANTHER" id="PTHR43033">
    <property type="entry name" value="TRNA(ILE)-LYSIDINE SYNTHASE-RELATED"/>
    <property type="match status" value="1"/>
</dbReference>
<feature type="region of interest" description="Disordered" evidence="7">
    <location>
        <begin position="1"/>
        <end position="73"/>
    </location>
</feature>
<feature type="compositionally biased region" description="Low complexity" evidence="7">
    <location>
        <begin position="32"/>
        <end position="52"/>
    </location>
</feature>
<keyword evidence="4 6" id="KW-0067">ATP-binding</keyword>
<dbReference type="SUPFAM" id="SSF52402">
    <property type="entry name" value="Adenine nucleotide alpha hydrolases-like"/>
    <property type="match status" value="1"/>
</dbReference>
<keyword evidence="1 6" id="KW-0436">Ligase</keyword>
<comment type="function">
    <text evidence="6">Ligates lysine onto the cytidine present at position 34 of the AUA codon-specific tRNA(Ile) that contains the anticodon CAU, in an ATP-dependent manner. Cytidine is converted to lysidine, thus changing the amino acid specificity of the tRNA from methionine to isoleucine.</text>
</comment>
<feature type="domain" description="tRNA(Ile)-lysidine/2-thiocytidine synthase N-terminal" evidence="8">
    <location>
        <begin position="101"/>
        <end position="277"/>
    </location>
</feature>
<comment type="domain">
    <text evidence="6">The N-terminal region contains the highly conserved SGGXDS motif, predicted to be a P-loop motif involved in ATP binding.</text>
</comment>
<name>A0A1I3E2I8_9RHOB</name>
<dbReference type="InterPro" id="IPR011063">
    <property type="entry name" value="TilS/TtcA_N"/>
</dbReference>
<evidence type="ECO:0000256" key="4">
    <source>
        <dbReference type="ARBA" id="ARBA00022840"/>
    </source>
</evidence>
<feature type="binding site" evidence="6">
    <location>
        <begin position="105"/>
        <end position="110"/>
    </location>
    <ligand>
        <name>ATP</name>
        <dbReference type="ChEBI" id="CHEBI:30616"/>
    </ligand>
</feature>
<dbReference type="Proteomes" id="UP000199377">
    <property type="component" value="Unassembled WGS sequence"/>
</dbReference>
<protein>
    <recommendedName>
        <fullName evidence="6">tRNA(Ile)-lysidine synthase</fullName>
        <ecNumber evidence="6">6.3.4.19</ecNumber>
    </recommendedName>
    <alternativeName>
        <fullName evidence="6">tRNA(Ile)-2-lysyl-cytidine synthase</fullName>
    </alternativeName>
    <alternativeName>
        <fullName evidence="6">tRNA(Ile)-lysidine synthetase</fullName>
    </alternativeName>
</protein>
<feature type="compositionally biased region" description="Pro residues" evidence="7">
    <location>
        <begin position="22"/>
        <end position="31"/>
    </location>
</feature>
<evidence type="ECO:0000256" key="2">
    <source>
        <dbReference type="ARBA" id="ARBA00022694"/>
    </source>
</evidence>
<evidence type="ECO:0000256" key="1">
    <source>
        <dbReference type="ARBA" id="ARBA00022598"/>
    </source>
</evidence>
<evidence type="ECO:0000256" key="6">
    <source>
        <dbReference type="HAMAP-Rule" id="MF_01161"/>
    </source>
</evidence>
<keyword evidence="10" id="KW-1185">Reference proteome</keyword>
<dbReference type="SUPFAM" id="SSF82829">
    <property type="entry name" value="MesJ substrate recognition domain-like"/>
    <property type="match status" value="1"/>
</dbReference>
<keyword evidence="3 6" id="KW-0547">Nucleotide-binding</keyword>
<evidence type="ECO:0000256" key="3">
    <source>
        <dbReference type="ARBA" id="ARBA00022741"/>
    </source>
</evidence>
<evidence type="ECO:0000259" key="8">
    <source>
        <dbReference type="Pfam" id="PF01171"/>
    </source>
</evidence>
<keyword evidence="6" id="KW-0963">Cytoplasm</keyword>
<dbReference type="GO" id="GO:0006400">
    <property type="term" value="P:tRNA modification"/>
    <property type="evidence" value="ECO:0007669"/>
    <property type="project" value="UniProtKB-UniRule"/>
</dbReference>
<dbReference type="Pfam" id="PF01171">
    <property type="entry name" value="ATP_bind_3"/>
    <property type="match status" value="1"/>
</dbReference>
<dbReference type="InterPro" id="IPR014729">
    <property type="entry name" value="Rossmann-like_a/b/a_fold"/>
</dbReference>
<reference evidence="9 10" key="1">
    <citation type="submission" date="2016-10" db="EMBL/GenBank/DDBJ databases">
        <authorList>
            <person name="de Groot N.N."/>
        </authorList>
    </citation>
    <scope>NUCLEOTIDE SEQUENCE [LARGE SCALE GENOMIC DNA]</scope>
    <source>
        <strain evidence="9 10">CGMCC 1.11030</strain>
    </source>
</reference>
<gene>
    <name evidence="6" type="primary">tilS</name>
    <name evidence="9" type="ORF">SAMN05216258_103148</name>
</gene>
<comment type="similarity">
    <text evidence="6">Belongs to the tRNA(Ile)-lysidine synthase family.</text>
</comment>
<sequence>MSGAGTSRPACAGRREGVADAAPPPASPDAPGPSAGEPDAPGLAPGAAAAIPAPEPDPAPEAPRPVDLVSHPAQPGDAELAAAARAALRARLDALAPEALGLAVSGGGDSLALLLAAVELARERPLRLEAVTVDHGLRAEAGVEAAWTAALCARLGVPHATLRWQDRPATGNLAEAARDARAGLIAGWAADRGLPAVALAHTRDDQAETLLMRIARGSGLDGLSSMREVSERAGARWLRPALALGREDLRAILRDAGQDWIEDPSNEDPTRDRVKARRALAALRPVGVTAEGVAATAARLAEDSDALRELAAGFLRGRLAVGGAGELRLPRAALAEAPRALRRRVLAELFRALAGAAHAPRARALAEVEAAILAPGPLPPRTLGGCVILAEGPEAGAADVVLHREPAALPAPASPLAAPWDGRWRLEGEGPAYRRAAERTVIGPLGATGLALLSAEARSGAWTPSAAWSRAPRHARAGTPALRIGGRLAAAPLADWRIDPGQGVAPLAQATLRDLLLERILR</sequence>
<dbReference type="STRING" id="1114924.SAMN05216258_103148"/>
<dbReference type="EC" id="6.3.4.19" evidence="6"/>
<dbReference type="Gene3D" id="3.40.50.620">
    <property type="entry name" value="HUPs"/>
    <property type="match status" value="1"/>
</dbReference>
<accession>A0A1I3E2I8</accession>
<dbReference type="GO" id="GO:0005524">
    <property type="term" value="F:ATP binding"/>
    <property type="evidence" value="ECO:0007669"/>
    <property type="project" value="UniProtKB-UniRule"/>
</dbReference>
<comment type="subcellular location">
    <subcellularLocation>
        <location evidence="6">Cytoplasm</location>
    </subcellularLocation>
</comment>
<organism evidence="9 10">
    <name type="scientific">Albimonas pacifica</name>
    <dbReference type="NCBI Taxonomy" id="1114924"/>
    <lineage>
        <taxon>Bacteria</taxon>
        <taxon>Pseudomonadati</taxon>
        <taxon>Pseudomonadota</taxon>
        <taxon>Alphaproteobacteria</taxon>
        <taxon>Rhodobacterales</taxon>
        <taxon>Paracoccaceae</taxon>
        <taxon>Albimonas</taxon>
    </lineage>
</organism>
<feature type="compositionally biased region" description="Pro residues" evidence="7">
    <location>
        <begin position="53"/>
        <end position="63"/>
    </location>
</feature>
<dbReference type="AlphaFoldDB" id="A0A1I3E2I8"/>
<dbReference type="EMBL" id="FOQH01000003">
    <property type="protein sequence ID" value="SFH93175.1"/>
    <property type="molecule type" value="Genomic_DNA"/>
</dbReference>
<dbReference type="InterPro" id="IPR012094">
    <property type="entry name" value="tRNA_Ile_lys_synt"/>
</dbReference>
<dbReference type="CDD" id="cd01992">
    <property type="entry name" value="TilS_N"/>
    <property type="match status" value="1"/>
</dbReference>
<dbReference type="InterPro" id="IPR012795">
    <property type="entry name" value="tRNA_Ile_lys_synt_N"/>
</dbReference>
<evidence type="ECO:0000256" key="7">
    <source>
        <dbReference type="SAM" id="MobiDB-lite"/>
    </source>
</evidence>
<dbReference type="HAMAP" id="MF_01161">
    <property type="entry name" value="tRNA_Ile_lys_synt"/>
    <property type="match status" value="1"/>
</dbReference>
<dbReference type="OrthoDB" id="9807403at2"/>
<dbReference type="GO" id="GO:0005737">
    <property type="term" value="C:cytoplasm"/>
    <property type="evidence" value="ECO:0007669"/>
    <property type="project" value="UniProtKB-SubCell"/>
</dbReference>
<evidence type="ECO:0000256" key="5">
    <source>
        <dbReference type="ARBA" id="ARBA00048539"/>
    </source>
</evidence>
<evidence type="ECO:0000313" key="9">
    <source>
        <dbReference type="EMBL" id="SFH93175.1"/>
    </source>
</evidence>
<evidence type="ECO:0000313" key="10">
    <source>
        <dbReference type="Proteomes" id="UP000199377"/>
    </source>
</evidence>
<keyword evidence="2 6" id="KW-0819">tRNA processing</keyword>
<comment type="catalytic activity">
    <reaction evidence="5 6">
        <text>cytidine(34) in tRNA(Ile2) + L-lysine + ATP = lysidine(34) in tRNA(Ile2) + AMP + diphosphate + H(+)</text>
        <dbReference type="Rhea" id="RHEA:43744"/>
        <dbReference type="Rhea" id="RHEA-COMP:10625"/>
        <dbReference type="Rhea" id="RHEA-COMP:10670"/>
        <dbReference type="ChEBI" id="CHEBI:15378"/>
        <dbReference type="ChEBI" id="CHEBI:30616"/>
        <dbReference type="ChEBI" id="CHEBI:32551"/>
        <dbReference type="ChEBI" id="CHEBI:33019"/>
        <dbReference type="ChEBI" id="CHEBI:82748"/>
        <dbReference type="ChEBI" id="CHEBI:83665"/>
        <dbReference type="ChEBI" id="CHEBI:456215"/>
        <dbReference type="EC" id="6.3.4.19"/>
    </reaction>
</comment>
<dbReference type="NCBIfam" id="TIGR02432">
    <property type="entry name" value="lysidine_TilS_N"/>
    <property type="match status" value="1"/>
</dbReference>